<protein>
    <recommendedName>
        <fullName evidence="4">Dirigent protein</fullName>
    </recommendedName>
</protein>
<evidence type="ECO:0000256" key="2">
    <source>
        <dbReference type="ARBA" id="ARBA00011738"/>
    </source>
</evidence>
<reference evidence="5 6" key="1">
    <citation type="submission" date="2024-08" db="EMBL/GenBank/DDBJ databases">
        <title>Insights into the chromosomal genome structure of Flemingia macrophylla.</title>
        <authorList>
            <person name="Ding Y."/>
            <person name="Zhao Y."/>
            <person name="Bi W."/>
            <person name="Wu M."/>
            <person name="Zhao G."/>
            <person name="Gong Y."/>
            <person name="Li W."/>
            <person name="Zhang P."/>
        </authorList>
    </citation>
    <scope>NUCLEOTIDE SEQUENCE [LARGE SCALE GENOMIC DNA]</scope>
    <source>
        <strain evidence="5">DYQJB</strain>
        <tissue evidence="5">Leaf</tissue>
    </source>
</reference>
<evidence type="ECO:0000256" key="1">
    <source>
        <dbReference type="ARBA" id="ARBA00010746"/>
    </source>
</evidence>
<name>A0ABD1LZP0_9FABA</name>
<accession>A0ABD1LZP0</accession>
<dbReference type="PANTHER" id="PTHR21495">
    <property type="entry name" value="NUCLEOPORIN-RELATED"/>
    <property type="match status" value="1"/>
</dbReference>
<evidence type="ECO:0000256" key="3">
    <source>
        <dbReference type="ARBA" id="ARBA00022525"/>
    </source>
</evidence>
<keyword evidence="4" id="KW-0052">Apoplast</keyword>
<keyword evidence="6" id="KW-1185">Reference proteome</keyword>
<sequence>MKLFSLSVLLLSLAHQAYGQLPQPGLGQTTMVMYMQDIAIGPNATVAIVTGIKGKDWSYNTFGTIFVVDDPVMLSPSPNSQVVGRAQGILTASDHEGKNVNAVLSIVFTTNSQYSGSTLEIQGVSRQRESYKELSVVSGTGKFRFARGYVSLQTVSYDAVTTQSIIRLTITISQP</sequence>
<dbReference type="AlphaFoldDB" id="A0ABD1LZP0"/>
<feature type="signal peptide" evidence="4">
    <location>
        <begin position="1"/>
        <end position="19"/>
    </location>
</feature>
<organism evidence="5 6">
    <name type="scientific">Flemingia macrophylla</name>
    <dbReference type="NCBI Taxonomy" id="520843"/>
    <lineage>
        <taxon>Eukaryota</taxon>
        <taxon>Viridiplantae</taxon>
        <taxon>Streptophyta</taxon>
        <taxon>Embryophyta</taxon>
        <taxon>Tracheophyta</taxon>
        <taxon>Spermatophyta</taxon>
        <taxon>Magnoliopsida</taxon>
        <taxon>eudicotyledons</taxon>
        <taxon>Gunneridae</taxon>
        <taxon>Pentapetalae</taxon>
        <taxon>rosids</taxon>
        <taxon>fabids</taxon>
        <taxon>Fabales</taxon>
        <taxon>Fabaceae</taxon>
        <taxon>Papilionoideae</taxon>
        <taxon>50 kb inversion clade</taxon>
        <taxon>NPAAA clade</taxon>
        <taxon>indigoferoid/millettioid clade</taxon>
        <taxon>Phaseoleae</taxon>
        <taxon>Flemingia</taxon>
    </lineage>
</organism>
<dbReference type="InterPro" id="IPR044859">
    <property type="entry name" value="Allene_oxi_cyc_Dirigent"/>
</dbReference>
<comment type="similarity">
    <text evidence="1 4">Belongs to the plant dirigent protein family.</text>
</comment>
<dbReference type="GO" id="GO:0048046">
    <property type="term" value="C:apoplast"/>
    <property type="evidence" value="ECO:0007669"/>
    <property type="project" value="UniProtKB-SubCell"/>
</dbReference>
<dbReference type="Pfam" id="PF03018">
    <property type="entry name" value="Dirigent"/>
    <property type="match status" value="1"/>
</dbReference>
<evidence type="ECO:0000313" key="6">
    <source>
        <dbReference type="Proteomes" id="UP001603857"/>
    </source>
</evidence>
<comment type="subcellular location">
    <subcellularLocation>
        <location evidence="4">Secreted</location>
        <location evidence="4">Extracellular space</location>
        <location evidence="4">Apoplast</location>
    </subcellularLocation>
</comment>
<comment type="subunit">
    <text evidence="2 4">Homodimer.</text>
</comment>
<comment type="function">
    <text evidence="4">Dirigent proteins impart stereoselectivity on the phenoxy radical-coupling reaction, yielding optically active lignans from two molecules of coniferyl alcohol in the biosynthesis of lignans, flavonolignans, and alkaloids and thus plays a central role in plant secondary metabolism.</text>
</comment>
<dbReference type="Proteomes" id="UP001603857">
    <property type="component" value="Unassembled WGS sequence"/>
</dbReference>
<dbReference type="Gene3D" id="2.40.480.10">
    <property type="entry name" value="Allene oxide cyclase-like"/>
    <property type="match status" value="1"/>
</dbReference>
<proteinExistence type="inferred from homology"/>
<comment type="caution">
    <text evidence="5">The sequence shown here is derived from an EMBL/GenBank/DDBJ whole genome shotgun (WGS) entry which is preliminary data.</text>
</comment>
<dbReference type="InterPro" id="IPR004265">
    <property type="entry name" value="Dirigent"/>
</dbReference>
<evidence type="ECO:0000313" key="5">
    <source>
        <dbReference type="EMBL" id="KAL2328370.1"/>
    </source>
</evidence>
<dbReference type="GO" id="GO:0009699">
    <property type="term" value="P:phenylpropanoid biosynthetic process"/>
    <property type="evidence" value="ECO:0007669"/>
    <property type="project" value="UniProtKB-ARBA"/>
</dbReference>
<feature type="chain" id="PRO_5044529705" description="Dirigent protein" evidence="4">
    <location>
        <begin position="20"/>
        <end position="175"/>
    </location>
</feature>
<gene>
    <name evidence="5" type="ORF">Fmac_021797</name>
</gene>
<keyword evidence="4" id="KW-0732">Signal</keyword>
<evidence type="ECO:0000256" key="4">
    <source>
        <dbReference type="RuleBase" id="RU363099"/>
    </source>
</evidence>
<dbReference type="EMBL" id="JBGMDY010000007">
    <property type="protein sequence ID" value="KAL2328370.1"/>
    <property type="molecule type" value="Genomic_DNA"/>
</dbReference>
<keyword evidence="3 4" id="KW-0964">Secreted</keyword>